<keyword evidence="3" id="KW-0812">Transmembrane</keyword>
<dbReference type="PANTHER" id="PTHR42852">
    <property type="entry name" value="THIOL:DISULFIDE INTERCHANGE PROTEIN DSBE"/>
    <property type="match status" value="1"/>
</dbReference>
<evidence type="ECO:0000256" key="4">
    <source>
        <dbReference type="ARBA" id="ARBA00023157"/>
    </source>
</evidence>
<dbReference type="InterPro" id="IPR036249">
    <property type="entry name" value="Thioredoxin-like_sf"/>
</dbReference>
<evidence type="ECO:0000313" key="7">
    <source>
        <dbReference type="EMBL" id="CAA9550682.1"/>
    </source>
</evidence>
<name>A0A6J4UHE1_9ACTN</name>
<dbReference type="GO" id="GO:0030313">
    <property type="term" value="C:cell envelope"/>
    <property type="evidence" value="ECO:0007669"/>
    <property type="project" value="UniProtKB-SubCell"/>
</dbReference>
<keyword evidence="4" id="KW-1015">Disulfide bond</keyword>
<feature type="domain" description="Thioredoxin" evidence="6">
    <location>
        <begin position="46"/>
        <end position="194"/>
    </location>
</feature>
<protein>
    <recommendedName>
        <fullName evidence="6">Thioredoxin domain-containing protein</fullName>
    </recommendedName>
</protein>
<dbReference type="InterPro" id="IPR013740">
    <property type="entry name" value="Redoxin"/>
</dbReference>
<dbReference type="InterPro" id="IPR013766">
    <property type="entry name" value="Thioredoxin_domain"/>
</dbReference>
<evidence type="ECO:0000256" key="1">
    <source>
        <dbReference type="ARBA" id="ARBA00004196"/>
    </source>
</evidence>
<keyword evidence="5" id="KW-0676">Redox-active center</keyword>
<dbReference type="EMBL" id="CADCWC010000412">
    <property type="protein sequence ID" value="CAA9550682.1"/>
    <property type="molecule type" value="Genomic_DNA"/>
</dbReference>
<accession>A0A6J4UHE1</accession>
<keyword evidence="3" id="KW-0735">Signal-anchor</keyword>
<evidence type="ECO:0000256" key="5">
    <source>
        <dbReference type="ARBA" id="ARBA00023284"/>
    </source>
</evidence>
<evidence type="ECO:0000256" key="2">
    <source>
        <dbReference type="ARBA" id="ARBA00022748"/>
    </source>
</evidence>
<proteinExistence type="predicted"/>
<comment type="subcellular location">
    <subcellularLocation>
        <location evidence="1">Cell envelope</location>
    </subcellularLocation>
</comment>
<keyword evidence="2" id="KW-0201">Cytochrome c-type biogenesis</keyword>
<dbReference type="GO" id="GO:0016491">
    <property type="term" value="F:oxidoreductase activity"/>
    <property type="evidence" value="ECO:0007669"/>
    <property type="project" value="InterPro"/>
</dbReference>
<evidence type="ECO:0000256" key="3">
    <source>
        <dbReference type="ARBA" id="ARBA00022968"/>
    </source>
</evidence>
<evidence type="ECO:0000259" key="6">
    <source>
        <dbReference type="PROSITE" id="PS51352"/>
    </source>
</evidence>
<dbReference type="PANTHER" id="PTHR42852:SF6">
    <property type="entry name" value="THIOL:DISULFIDE INTERCHANGE PROTEIN DSBE"/>
    <property type="match status" value="1"/>
</dbReference>
<dbReference type="CDD" id="cd02966">
    <property type="entry name" value="TlpA_like_family"/>
    <property type="match status" value="1"/>
</dbReference>
<dbReference type="GO" id="GO:0017004">
    <property type="term" value="P:cytochrome complex assembly"/>
    <property type="evidence" value="ECO:0007669"/>
    <property type="project" value="UniProtKB-KW"/>
</dbReference>
<organism evidence="7">
    <name type="scientific">uncultured Thermoleophilia bacterium</name>
    <dbReference type="NCBI Taxonomy" id="1497501"/>
    <lineage>
        <taxon>Bacteria</taxon>
        <taxon>Bacillati</taxon>
        <taxon>Actinomycetota</taxon>
        <taxon>Thermoleophilia</taxon>
        <taxon>environmental samples</taxon>
    </lineage>
</organism>
<dbReference type="Gene3D" id="3.40.30.10">
    <property type="entry name" value="Glutaredoxin"/>
    <property type="match status" value="1"/>
</dbReference>
<dbReference type="Pfam" id="PF08534">
    <property type="entry name" value="Redoxin"/>
    <property type="match status" value="1"/>
</dbReference>
<reference evidence="7" key="1">
    <citation type="submission" date="2020-02" db="EMBL/GenBank/DDBJ databases">
        <authorList>
            <person name="Meier V. D."/>
        </authorList>
    </citation>
    <scope>NUCLEOTIDE SEQUENCE</scope>
    <source>
        <strain evidence="7">AVDCRST_MAG79</strain>
    </source>
</reference>
<gene>
    <name evidence="7" type="ORF">AVDCRST_MAG79-2676</name>
</gene>
<dbReference type="InterPro" id="IPR050553">
    <property type="entry name" value="Thioredoxin_ResA/DsbE_sf"/>
</dbReference>
<dbReference type="SUPFAM" id="SSF52833">
    <property type="entry name" value="Thioredoxin-like"/>
    <property type="match status" value="1"/>
</dbReference>
<sequence length="197" mass="21384">MPRRRLLASLAALALVVVVAVGLLQSSPQESGARTDAPSPEEVRELLAGAPAPLAGLHRQANLLLPGEERALQARLRELRGHPVVVNKWASWCGPCRAEFPAFQRVSADRGKEVAFIGLNSSDTPAPAKDFLRRFPLSFPSYADPRLKAAQALGIAATFPMTAFYDARGNQTFIHQGPYLDAEALEEDIDRYALGRS</sequence>
<dbReference type="AlphaFoldDB" id="A0A6J4UHE1"/>
<dbReference type="PROSITE" id="PS51352">
    <property type="entry name" value="THIOREDOXIN_2"/>
    <property type="match status" value="1"/>
</dbReference>